<keyword evidence="2" id="KW-1185">Reference proteome</keyword>
<dbReference type="EMBL" id="JPME01000018">
    <property type="protein sequence ID" value="KEZ89269.1"/>
    <property type="molecule type" value="Genomic_DNA"/>
</dbReference>
<accession>A0A084JJY5</accession>
<gene>
    <name evidence="1" type="ORF">IO98_14865</name>
</gene>
<comment type="caution">
    <text evidence="1">The sequence shown here is derived from an EMBL/GenBank/DDBJ whole genome shotgun (WGS) entry which is preliminary data.</text>
</comment>
<dbReference type="STRING" id="29354.IO98_14865"/>
<evidence type="ECO:0000313" key="1">
    <source>
        <dbReference type="EMBL" id="KEZ89269.1"/>
    </source>
</evidence>
<sequence length="70" mass="7930">MGVKKLPTAKTLQAEYAELLSVKKSILKCPNTSIAWTYLCCYLKQIKSRLTLTPCQGLRSISKEGYENEF</sequence>
<name>A0A084JJY5_9FIRM</name>
<protein>
    <submittedName>
        <fullName evidence="1">Uncharacterized protein</fullName>
    </submittedName>
</protein>
<dbReference type="AlphaFoldDB" id="A0A084JJY5"/>
<evidence type="ECO:0000313" key="2">
    <source>
        <dbReference type="Proteomes" id="UP000028525"/>
    </source>
</evidence>
<proteinExistence type="predicted"/>
<dbReference type="Proteomes" id="UP000028525">
    <property type="component" value="Unassembled WGS sequence"/>
</dbReference>
<reference evidence="1 2" key="1">
    <citation type="submission" date="2014-07" db="EMBL/GenBank/DDBJ databases">
        <title>Draft genome of Clostridium celerecrescens 152B isolated from sediments associated with methane hydrate from Krishna Godavari basin.</title>
        <authorList>
            <person name="Honkalas V.S."/>
            <person name="Dabir A.P."/>
            <person name="Arora P."/>
            <person name="Dhakephalkar P.K."/>
        </authorList>
    </citation>
    <scope>NUCLEOTIDE SEQUENCE [LARGE SCALE GENOMIC DNA]</scope>
    <source>
        <strain evidence="1 2">152B</strain>
    </source>
</reference>
<organism evidence="1 2">
    <name type="scientific">Lacrimispora celerecrescens</name>
    <dbReference type="NCBI Taxonomy" id="29354"/>
    <lineage>
        <taxon>Bacteria</taxon>
        <taxon>Bacillati</taxon>
        <taxon>Bacillota</taxon>
        <taxon>Clostridia</taxon>
        <taxon>Lachnospirales</taxon>
        <taxon>Lachnospiraceae</taxon>
        <taxon>Lacrimispora</taxon>
    </lineage>
</organism>